<organism evidence="2 3">
    <name type="scientific">Carnobacterium iners</name>
    <dbReference type="NCBI Taxonomy" id="1073423"/>
    <lineage>
        <taxon>Bacteria</taxon>
        <taxon>Bacillati</taxon>
        <taxon>Bacillota</taxon>
        <taxon>Bacilli</taxon>
        <taxon>Lactobacillales</taxon>
        <taxon>Carnobacteriaceae</taxon>
        <taxon>Carnobacterium</taxon>
    </lineage>
</organism>
<keyword evidence="1" id="KW-0472">Membrane</keyword>
<dbReference type="PANTHER" id="PTHR37305:SF1">
    <property type="entry name" value="MEMBRANE PROTEIN"/>
    <property type="match status" value="1"/>
</dbReference>
<dbReference type="STRING" id="1073423.SAMN04488700_0394"/>
<feature type="transmembrane region" description="Helical" evidence="1">
    <location>
        <begin position="162"/>
        <end position="180"/>
    </location>
</feature>
<reference evidence="2 3" key="1">
    <citation type="submission" date="2017-04" db="EMBL/GenBank/DDBJ databases">
        <authorList>
            <person name="Afonso C.L."/>
            <person name="Miller P.J."/>
            <person name="Scott M.A."/>
            <person name="Spackman E."/>
            <person name="Goraichik I."/>
            <person name="Dimitrov K.M."/>
            <person name="Suarez D.L."/>
            <person name="Swayne D.E."/>
        </authorList>
    </citation>
    <scope>NUCLEOTIDE SEQUENCE [LARGE SCALE GENOMIC DNA]</scope>
    <source>
        <strain evidence="2 3">LMG26642</strain>
    </source>
</reference>
<protein>
    <submittedName>
        <fullName evidence="2">ABC-2 family transporter protein</fullName>
    </submittedName>
</protein>
<dbReference type="RefSeq" id="WP_085558739.1">
    <property type="nucleotide sequence ID" value="NZ_FOAH01000040.1"/>
</dbReference>
<dbReference type="Proteomes" id="UP000193435">
    <property type="component" value="Unassembled WGS sequence"/>
</dbReference>
<keyword evidence="1" id="KW-0812">Transmembrane</keyword>
<feature type="transmembrane region" description="Helical" evidence="1">
    <location>
        <begin position="289"/>
        <end position="308"/>
    </location>
</feature>
<keyword evidence="3" id="KW-1185">Reference proteome</keyword>
<feature type="transmembrane region" description="Helical" evidence="1">
    <location>
        <begin position="260"/>
        <end position="282"/>
    </location>
</feature>
<dbReference type="PANTHER" id="PTHR37305">
    <property type="entry name" value="INTEGRAL MEMBRANE PROTEIN-RELATED"/>
    <property type="match status" value="1"/>
</dbReference>
<feature type="transmembrane region" description="Helical" evidence="1">
    <location>
        <begin position="208"/>
        <end position="232"/>
    </location>
</feature>
<proteinExistence type="predicted"/>
<accession>A0A1X7MQ85</accession>
<keyword evidence="1" id="KW-1133">Transmembrane helix</keyword>
<gene>
    <name evidence="2" type="ORF">SAMN04488700_0394</name>
</gene>
<dbReference type="OrthoDB" id="2200308at2"/>
<dbReference type="EMBL" id="FXBJ01000002">
    <property type="protein sequence ID" value="SMH27009.1"/>
    <property type="molecule type" value="Genomic_DNA"/>
</dbReference>
<name>A0A1X7MQ85_9LACT</name>
<evidence type="ECO:0000256" key="1">
    <source>
        <dbReference type="SAM" id="Phobius"/>
    </source>
</evidence>
<sequence length="376" mass="42261">MKQQLLFDFKKISYDRMYLGLFLLILFIFLSPVMDFRKIDTQASKLIEISDQIVQTREGIEQMKEFDVPLAIKDEEERLVLLEAFYAALSSKQSDEISKTELAYEKKILEQIESGSLSGTPLIEQRKTVAKLEHLVANNLVATVNFDSSVPAINFISNDFQILVPFTMILIFPVLIFSRIHTDEKVHGTRDFVNMTPISFEKMILSKLIVSVLFAFSYFIFSVGLAIFILSFRNGIGSLNYPIPISKDGLTVSILTTGQFLSQVSILLVAIYTFISSLSILISRFTHSFLVQTVILLMIIMLPSSPLFTAESTIANIAHFLPFSYFDLSKVLTYGDSFSPSINGQINFTNGLICLLSYSVLCLLASGLIIKKKGRV</sequence>
<evidence type="ECO:0000313" key="2">
    <source>
        <dbReference type="EMBL" id="SMH27009.1"/>
    </source>
</evidence>
<feature type="transmembrane region" description="Helical" evidence="1">
    <location>
        <begin position="348"/>
        <end position="370"/>
    </location>
</feature>
<dbReference type="AlphaFoldDB" id="A0A1X7MQ85"/>
<evidence type="ECO:0000313" key="3">
    <source>
        <dbReference type="Proteomes" id="UP000193435"/>
    </source>
</evidence>